<dbReference type="Gene3D" id="3.30.70.1290">
    <property type="entry name" value="Transposase IS200-like"/>
    <property type="match status" value="1"/>
</dbReference>
<name>A0ABW5RZ17_9BACI</name>
<evidence type="ECO:0000259" key="1">
    <source>
        <dbReference type="SMART" id="SM01321"/>
    </source>
</evidence>
<keyword evidence="3" id="KW-1185">Reference proteome</keyword>
<proteinExistence type="predicted"/>
<dbReference type="EMBL" id="JBHUMF010000035">
    <property type="protein sequence ID" value="MFD2683199.1"/>
    <property type="molecule type" value="Genomic_DNA"/>
</dbReference>
<gene>
    <name evidence="2" type="ORF">ACFSUL_20910</name>
</gene>
<dbReference type="PANTHER" id="PTHR34322:SF2">
    <property type="entry name" value="TRANSPOSASE IS200-LIKE DOMAIN-CONTAINING PROTEIN"/>
    <property type="match status" value="1"/>
</dbReference>
<reference evidence="3" key="1">
    <citation type="journal article" date="2019" name="Int. J. Syst. Evol. Microbiol.">
        <title>The Global Catalogue of Microorganisms (GCM) 10K type strain sequencing project: providing services to taxonomists for standard genome sequencing and annotation.</title>
        <authorList>
            <consortium name="The Broad Institute Genomics Platform"/>
            <consortium name="The Broad Institute Genome Sequencing Center for Infectious Disease"/>
            <person name="Wu L."/>
            <person name="Ma J."/>
        </authorList>
    </citation>
    <scope>NUCLEOTIDE SEQUENCE [LARGE SCALE GENOMIC DNA]</scope>
    <source>
        <strain evidence="3">KCTC 3913</strain>
    </source>
</reference>
<dbReference type="PANTHER" id="PTHR34322">
    <property type="entry name" value="TRANSPOSASE, Y1_TNP DOMAIN-CONTAINING"/>
    <property type="match status" value="1"/>
</dbReference>
<comment type="caution">
    <text evidence="2">The sequence shown here is derived from an EMBL/GenBank/DDBJ whole genome shotgun (WGS) entry which is preliminary data.</text>
</comment>
<feature type="domain" description="Transposase IS200-like" evidence="1">
    <location>
        <begin position="1"/>
        <end position="73"/>
    </location>
</feature>
<dbReference type="Proteomes" id="UP001597506">
    <property type="component" value="Unassembled WGS sequence"/>
</dbReference>
<dbReference type="RefSeq" id="WP_377938287.1">
    <property type="nucleotide sequence ID" value="NZ_JBHUMF010000035.1"/>
</dbReference>
<evidence type="ECO:0000313" key="3">
    <source>
        <dbReference type="Proteomes" id="UP001597506"/>
    </source>
</evidence>
<sequence length="87" mass="10270">MHAYCLMSNHLHLLVETSHIPIHQIFRILHTRYVIYFNRKYGLVGHISQGRYRASKIDISAYFISASRYIHRNPLEANLTSNPENYP</sequence>
<dbReference type="SUPFAM" id="SSF143422">
    <property type="entry name" value="Transposase IS200-like"/>
    <property type="match status" value="1"/>
</dbReference>
<accession>A0ABW5RZ17</accession>
<protein>
    <submittedName>
        <fullName evidence="2">Transposase</fullName>
    </submittedName>
</protein>
<dbReference type="SMART" id="SM01321">
    <property type="entry name" value="Y1_Tnp"/>
    <property type="match status" value="1"/>
</dbReference>
<evidence type="ECO:0000313" key="2">
    <source>
        <dbReference type="EMBL" id="MFD2683199.1"/>
    </source>
</evidence>
<dbReference type="InterPro" id="IPR036515">
    <property type="entry name" value="Transposase_17_sf"/>
</dbReference>
<organism evidence="2 3">
    <name type="scientific">Bacillus seohaeanensis</name>
    <dbReference type="NCBI Taxonomy" id="284580"/>
    <lineage>
        <taxon>Bacteria</taxon>
        <taxon>Bacillati</taxon>
        <taxon>Bacillota</taxon>
        <taxon>Bacilli</taxon>
        <taxon>Bacillales</taxon>
        <taxon>Bacillaceae</taxon>
        <taxon>Bacillus</taxon>
    </lineage>
</organism>
<dbReference type="InterPro" id="IPR002686">
    <property type="entry name" value="Transposase_17"/>
</dbReference>